<evidence type="ECO:0000256" key="10">
    <source>
        <dbReference type="ARBA" id="ARBA00022989"/>
    </source>
</evidence>
<keyword evidence="9" id="KW-0067">ATP-binding</keyword>
<feature type="domain" description="Polysaccharide chain length determinant N-terminal" evidence="16">
    <location>
        <begin position="16"/>
        <end position="107"/>
    </location>
</feature>
<reference evidence="19" key="2">
    <citation type="journal article" date="2015" name="Sci. Rep.">
        <title>Genetic analysis of capsular polysaccharide synthesis gene clusters in 79 capsular types of Klebsiella spp.</title>
        <authorList>
            <person name="Pan Y.J."/>
            <person name="Lin T.L."/>
            <person name="Chen C.T."/>
            <person name="Chen Y.Y."/>
            <person name="Hsieh P.F."/>
            <person name="Hsu C.R."/>
            <person name="Wu M.C."/>
            <person name="Wang J.T."/>
        </authorList>
    </citation>
    <scope>NUCLEOTIDE SEQUENCE</scope>
    <source>
        <strain evidence="19">F052</strain>
    </source>
</reference>
<keyword evidence="6 15" id="KW-0812">Transmembrane</keyword>
<evidence type="ECO:0000256" key="11">
    <source>
        <dbReference type="ARBA" id="ARBA00023136"/>
    </source>
</evidence>
<dbReference type="NCBIfam" id="TIGR01007">
    <property type="entry name" value="eps_fam"/>
    <property type="match status" value="1"/>
</dbReference>
<comment type="catalytic activity">
    <reaction evidence="13">
        <text>L-tyrosyl-[protein] + ATP = O-phospho-L-tyrosyl-[protein] + ADP + H(+)</text>
        <dbReference type="Rhea" id="RHEA:10596"/>
        <dbReference type="Rhea" id="RHEA-COMP:10136"/>
        <dbReference type="Rhea" id="RHEA-COMP:20101"/>
        <dbReference type="ChEBI" id="CHEBI:15378"/>
        <dbReference type="ChEBI" id="CHEBI:30616"/>
        <dbReference type="ChEBI" id="CHEBI:46858"/>
        <dbReference type="ChEBI" id="CHEBI:61978"/>
        <dbReference type="ChEBI" id="CHEBI:456216"/>
    </reaction>
</comment>
<evidence type="ECO:0000256" key="8">
    <source>
        <dbReference type="ARBA" id="ARBA00022777"/>
    </source>
</evidence>
<keyword evidence="8 19" id="KW-0418">Kinase</keyword>
<dbReference type="EMBL" id="AB924549">
    <property type="protein sequence ID" value="BAT23207.1"/>
    <property type="molecule type" value="Genomic_DNA"/>
</dbReference>
<evidence type="ECO:0000256" key="7">
    <source>
        <dbReference type="ARBA" id="ARBA00022741"/>
    </source>
</evidence>
<evidence type="ECO:0000259" key="18">
    <source>
        <dbReference type="Pfam" id="PF13807"/>
    </source>
</evidence>
<feature type="transmembrane region" description="Helical" evidence="15">
    <location>
        <begin position="430"/>
        <end position="453"/>
    </location>
</feature>
<evidence type="ECO:0000259" key="17">
    <source>
        <dbReference type="Pfam" id="PF13614"/>
    </source>
</evidence>
<dbReference type="Gene3D" id="3.40.50.300">
    <property type="entry name" value="P-loop containing nucleotide triphosphate hydrolases"/>
    <property type="match status" value="1"/>
</dbReference>
<dbReference type="CDD" id="cd05387">
    <property type="entry name" value="BY-kinase"/>
    <property type="match status" value="1"/>
</dbReference>
<evidence type="ECO:0000256" key="2">
    <source>
        <dbReference type="ARBA" id="ARBA00008883"/>
    </source>
</evidence>
<dbReference type="PANTHER" id="PTHR32309">
    <property type="entry name" value="TYROSINE-PROTEIN KINASE"/>
    <property type="match status" value="1"/>
</dbReference>
<evidence type="ECO:0000313" key="19">
    <source>
        <dbReference type="EMBL" id="BAT23207.1"/>
    </source>
</evidence>
<dbReference type="GO" id="GO:0004713">
    <property type="term" value="F:protein tyrosine kinase activity"/>
    <property type="evidence" value="ECO:0007669"/>
    <property type="project" value="UniProtKB-KW"/>
</dbReference>
<dbReference type="InterPro" id="IPR032807">
    <property type="entry name" value="GNVR"/>
</dbReference>
<keyword evidence="14" id="KW-0175">Coiled coil</keyword>
<evidence type="ECO:0000256" key="14">
    <source>
        <dbReference type="SAM" id="Coils"/>
    </source>
</evidence>
<feature type="domain" description="Tyrosine-protein kinase G-rich" evidence="18">
    <location>
        <begin position="371"/>
        <end position="450"/>
    </location>
</feature>
<keyword evidence="3" id="KW-1003">Cell membrane</keyword>
<dbReference type="InterPro" id="IPR050445">
    <property type="entry name" value="Bact_polysacc_biosynth/exp"/>
</dbReference>
<dbReference type="GO" id="GO:0005524">
    <property type="term" value="F:ATP binding"/>
    <property type="evidence" value="ECO:0007669"/>
    <property type="project" value="UniProtKB-KW"/>
</dbReference>
<feature type="coiled-coil region" evidence="14">
    <location>
        <begin position="259"/>
        <end position="293"/>
    </location>
</feature>
<dbReference type="Pfam" id="PF13807">
    <property type="entry name" value="GNVR"/>
    <property type="match status" value="1"/>
</dbReference>
<dbReference type="Pfam" id="PF13614">
    <property type="entry name" value="AAA_31"/>
    <property type="match status" value="1"/>
</dbReference>
<keyword evidence="10 15" id="KW-1133">Transmembrane helix</keyword>
<evidence type="ECO:0000256" key="4">
    <source>
        <dbReference type="ARBA" id="ARBA00022519"/>
    </source>
</evidence>
<evidence type="ECO:0000256" key="3">
    <source>
        <dbReference type="ARBA" id="ARBA00022475"/>
    </source>
</evidence>
<keyword evidence="5" id="KW-0808">Transferase</keyword>
<evidence type="ECO:0000256" key="12">
    <source>
        <dbReference type="ARBA" id="ARBA00023137"/>
    </source>
</evidence>
<dbReference type="Pfam" id="PF23607">
    <property type="entry name" value="WZC_N"/>
    <property type="match status" value="1"/>
</dbReference>
<dbReference type="Pfam" id="PF02706">
    <property type="entry name" value="Wzz"/>
    <property type="match status" value="1"/>
</dbReference>
<keyword evidence="7" id="KW-0547">Nucleotide-binding</keyword>
<dbReference type="SUPFAM" id="SSF52540">
    <property type="entry name" value="P-loop containing nucleoside triphosphate hydrolases"/>
    <property type="match status" value="1"/>
</dbReference>
<keyword evidence="11 15" id="KW-0472">Membrane</keyword>
<organism evidence="19">
    <name type="scientific">Klebsiella sp. F052</name>
    <dbReference type="NCBI Taxonomy" id="1497793"/>
    <lineage>
        <taxon>Bacteria</taxon>
        <taxon>Pseudomonadati</taxon>
        <taxon>Pseudomonadota</taxon>
        <taxon>Gammaproteobacteria</taxon>
        <taxon>Enterobacterales</taxon>
        <taxon>Enterobacteriaceae</taxon>
        <taxon>Klebsiella/Raoultella group</taxon>
        <taxon>Klebsiella</taxon>
    </lineage>
</organism>
<feature type="coiled-coil region" evidence="14">
    <location>
        <begin position="345"/>
        <end position="375"/>
    </location>
</feature>
<comment type="similarity">
    <text evidence="2">Belongs to the etk/wzc family.</text>
</comment>
<evidence type="ECO:0000256" key="9">
    <source>
        <dbReference type="ARBA" id="ARBA00022840"/>
    </source>
</evidence>
<evidence type="ECO:0000256" key="1">
    <source>
        <dbReference type="ARBA" id="ARBA00004429"/>
    </source>
</evidence>
<dbReference type="FunFam" id="3.40.50.300:FF:000527">
    <property type="entry name" value="Tyrosine-protein kinase etk"/>
    <property type="match status" value="1"/>
</dbReference>
<keyword evidence="12" id="KW-0829">Tyrosine-protein kinase</keyword>
<reference evidence="19" key="1">
    <citation type="submission" date="2014-04" db="EMBL/GenBank/DDBJ databases">
        <authorList>
            <person name="Harrison E."/>
        </authorList>
    </citation>
    <scope>NUCLEOTIDE SEQUENCE</scope>
    <source>
        <strain evidence="19">F052</strain>
    </source>
</reference>
<evidence type="ECO:0000256" key="13">
    <source>
        <dbReference type="ARBA" id="ARBA00053015"/>
    </source>
</evidence>
<name>A0A0P0YPV6_9ENTR</name>
<dbReference type="AlphaFoldDB" id="A0A0P0YPV6"/>
<feature type="domain" description="AAA" evidence="17">
    <location>
        <begin position="539"/>
        <end position="657"/>
    </location>
</feature>
<dbReference type="InterPro" id="IPR025669">
    <property type="entry name" value="AAA_dom"/>
</dbReference>
<comment type="subcellular location">
    <subcellularLocation>
        <location evidence="1">Cell inner membrane</location>
        <topology evidence="1">Multi-pass membrane protein</topology>
    </subcellularLocation>
</comment>
<dbReference type="InterPro" id="IPR027417">
    <property type="entry name" value="P-loop_NTPase"/>
</dbReference>
<sequence>MTERTKQTRQSSKKNDEIEFSRLVGVFIDNRWLIFGITSLCVFFGIVYALLAKPIYRSDALIQVEQSAGSNILSSLSDVLPTGQPESSAETQLLQSRLVIGKTIDDLDLTTRLEYDHFPVIGKGISRIFGDSNKTAKESLSIARFTVPSELLNVSMKLKVVDNNHYILDVPDVGKFDGTKGKVLSADGIELLVNDIDAEPGQAFNMTKWTIQKTVANILSNLSVSDKGKDSGILQVSYDAESEKEANLVLSSITQNYLLQNIESKSEEVDKSLQFLEKQLPAERASLDENEDKLNKFRQENDSVDLSLEAKSVLDTMVSVESQLNQLTFREAEISKLYTVQHPAYKALLEKRVILEKEKANLSKRVEQLPKLQQEILRLTRDVESGQAVYMQMLNKRQELRINKASTVGNVRIVDNPLIQDYPVAPKKKLILAISLFIGIIFSVCAVIVKLLLHKGIESAEQLDEIGVNVYASVPFSDWQSRNVQKRAKNDNRPEGLLAINNPADLAIESIRGLRTSLHFAMLEAKNNVIMITGATLEIGKSFTSLNLAAVIAQQGKKVLVIDADMRKGHLHDAFGLTNKGTGLSAYLAGILDYDKVKSPTGIDNLTMIVRGSNPPNPSELLMGNRMTKLLEKAGAEFDLVIVDTPPVLAVTDAVIIGALAGTTLLVAKFETNTVKEVEICYQRFERVGVEVKGVIINGVMKRATNYYSYGSYADYGYKYESDK</sequence>
<gene>
    <name evidence="19" type="primary">wzc</name>
</gene>
<protein>
    <submittedName>
        <fullName evidence="19">Tyrosine-protein kinase</fullName>
    </submittedName>
</protein>
<keyword evidence="4" id="KW-0997">Cell inner membrane</keyword>
<accession>A0A0P0YPV6</accession>
<evidence type="ECO:0000256" key="6">
    <source>
        <dbReference type="ARBA" id="ARBA00022692"/>
    </source>
</evidence>
<dbReference type="GO" id="GO:0042802">
    <property type="term" value="F:identical protein binding"/>
    <property type="evidence" value="ECO:0007669"/>
    <property type="project" value="UniProtKB-ARBA"/>
</dbReference>
<dbReference type="GO" id="GO:0005886">
    <property type="term" value="C:plasma membrane"/>
    <property type="evidence" value="ECO:0007669"/>
    <property type="project" value="UniProtKB-SubCell"/>
</dbReference>
<evidence type="ECO:0000259" key="16">
    <source>
        <dbReference type="Pfam" id="PF02706"/>
    </source>
</evidence>
<evidence type="ECO:0000256" key="5">
    <source>
        <dbReference type="ARBA" id="ARBA00022679"/>
    </source>
</evidence>
<dbReference type="PANTHER" id="PTHR32309:SF32">
    <property type="entry name" value="TYROSINE-PROTEIN KINASE ETK-RELATED"/>
    <property type="match status" value="1"/>
</dbReference>
<proteinExistence type="inferred from homology"/>
<feature type="transmembrane region" description="Helical" evidence="15">
    <location>
        <begin position="32"/>
        <end position="51"/>
    </location>
</feature>
<dbReference type="InterPro" id="IPR005702">
    <property type="entry name" value="Wzc-like_C"/>
</dbReference>
<dbReference type="InterPro" id="IPR003856">
    <property type="entry name" value="LPS_length_determ_N"/>
</dbReference>
<evidence type="ECO:0000256" key="15">
    <source>
        <dbReference type="SAM" id="Phobius"/>
    </source>
</evidence>